<dbReference type="OrthoDB" id="10051892at2759"/>
<name>A0A5C3QKL5_9AGAR</name>
<protein>
    <recommendedName>
        <fullName evidence="3">FAD-binding domain-containing protein</fullName>
    </recommendedName>
</protein>
<organism evidence="1 2">
    <name type="scientific">Pterulicium gracile</name>
    <dbReference type="NCBI Taxonomy" id="1884261"/>
    <lineage>
        <taxon>Eukaryota</taxon>
        <taxon>Fungi</taxon>
        <taxon>Dikarya</taxon>
        <taxon>Basidiomycota</taxon>
        <taxon>Agaricomycotina</taxon>
        <taxon>Agaricomycetes</taxon>
        <taxon>Agaricomycetidae</taxon>
        <taxon>Agaricales</taxon>
        <taxon>Pleurotineae</taxon>
        <taxon>Pterulaceae</taxon>
        <taxon>Pterulicium</taxon>
    </lineage>
</organism>
<gene>
    <name evidence="1" type="ORF">BDV98DRAFT_655730</name>
</gene>
<accession>A0A5C3QKL5</accession>
<evidence type="ECO:0000313" key="2">
    <source>
        <dbReference type="Proteomes" id="UP000305067"/>
    </source>
</evidence>
<dbReference type="Gene3D" id="3.50.50.60">
    <property type="entry name" value="FAD/NAD(P)-binding domain"/>
    <property type="match status" value="1"/>
</dbReference>
<proteinExistence type="predicted"/>
<sequence length="507" mass="55491">MSAGWLAHHEGGAVAFQATVPGATPLVKAVIDGLERGEAEFTAALGDLPRGPDLVIGFESIKQSFSSHVPRHTISRTIVHSPPVWVPGQYCSHHGRMRVHSALFHPPKSILSRQGARKLGITAQSIAGVLSARVCLTHFEEVILVDPEFSRTLNGTPKTRIMQYNSIHVYLILFAEGLRQLWRNFDELANEAGAVPYTGDWGVHIDGSYLPTITETSPPSFGMRRSALEPFLHKLLANDTPDAKNRLIIIDGSIRGVQLAPSGDRISVMKGKRNDGADFEIEGIDLIMAQLCFVSWGPSSLPKQPDEILPALTALSSEFTTPLPPWFFDMVQALIEHGSPVITSVQVASCSRVDYHKLAKIPSNFVAIGDAAMTVNPVYGQGCGKAMAGVLLLDRMLRQVEAGQISSSFPKAFFKDLEQRTDRFWASNKVADYCFGSTKPSPGETLAVGRIPRYIATVIMKVAEEDRRVAHVLGMFRHLMVSDSALLRPSILFRVLWGAVSRAGRRV</sequence>
<dbReference type="InterPro" id="IPR036188">
    <property type="entry name" value="FAD/NAD-bd_sf"/>
</dbReference>
<dbReference type="AlphaFoldDB" id="A0A5C3QKL5"/>
<reference evidence="1 2" key="1">
    <citation type="journal article" date="2019" name="Nat. Ecol. Evol.">
        <title>Megaphylogeny resolves global patterns of mushroom evolution.</title>
        <authorList>
            <person name="Varga T."/>
            <person name="Krizsan K."/>
            <person name="Foldi C."/>
            <person name="Dima B."/>
            <person name="Sanchez-Garcia M."/>
            <person name="Sanchez-Ramirez S."/>
            <person name="Szollosi G.J."/>
            <person name="Szarkandi J.G."/>
            <person name="Papp V."/>
            <person name="Albert L."/>
            <person name="Andreopoulos W."/>
            <person name="Angelini C."/>
            <person name="Antonin V."/>
            <person name="Barry K.W."/>
            <person name="Bougher N.L."/>
            <person name="Buchanan P."/>
            <person name="Buyck B."/>
            <person name="Bense V."/>
            <person name="Catcheside P."/>
            <person name="Chovatia M."/>
            <person name="Cooper J."/>
            <person name="Damon W."/>
            <person name="Desjardin D."/>
            <person name="Finy P."/>
            <person name="Geml J."/>
            <person name="Haridas S."/>
            <person name="Hughes K."/>
            <person name="Justo A."/>
            <person name="Karasinski D."/>
            <person name="Kautmanova I."/>
            <person name="Kiss B."/>
            <person name="Kocsube S."/>
            <person name="Kotiranta H."/>
            <person name="LaButti K.M."/>
            <person name="Lechner B.E."/>
            <person name="Liimatainen K."/>
            <person name="Lipzen A."/>
            <person name="Lukacs Z."/>
            <person name="Mihaltcheva S."/>
            <person name="Morgado L.N."/>
            <person name="Niskanen T."/>
            <person name="Noordeloos M.E."/>
            <person name="Ohm R.A."/>
            <person name="Ortiz-Santana B."/>
            <person name="Ovrebo C."/>
            <person name="Racz N."/>
            <person name="Riley R."/>
            <person name="Savchenko A."/>
            <person name="Shiryaev A."/>
            <person name="Soop K."/>
            <person name="Spirin V."/>
            <person name="Szebenyi C."/>
            <person name="Tomsovsky M."/>
            <person name="Tulloss R.E."/>
            <person name="Uehling J."/>
            <person name="Grigoriev I.V."/>
            <person name="Vagvolgyi C."/>
            <person name="Papp T."/>
            <person name="Martin F.M."/>
            <person name="Miettinen O."/>
            <person name="Hibbett D.S."/>
            <person name="Nagy L.G."/>
        </authorList>
    </citation>
    <scope>NUCLEOTIDE SEQUENCE [LARGE SCALE GENOMIC DNA]</scope>
    <source>
        <strain evidence="1 2">CBS 309.79</strain>
    </source>
</reference>
<evidence type="ECO:0000313" key="1">
    <source>
        <dbReference type="EMBL" id="TFL02057.1"/>
    </source>
</evidence>
<keyword evidence="2" id="KW-1185">Reference proteome</keyword>
<evidence type="ECO:0008006" key="3">
    <source>
        <dbReference type="Google" id="ProtNLM"/>
    </source>
</evidence>
<dbReference type="Proteomes" id="UP000305067">
    <property type="component" value="Unassembled WGS sequence"/>
</dbReference>
<dbReference type="SUPFAM" id="SSF51905">
    <property type="entry name" value="FAD/NAD(P)-binding domain"/>
    <property type="match status" value="1"/>
</dbReference>
<dbReference type="EMBL" id="ML178823">
    <property type="protein sequence ID" value="TFL02057.1"/>
    <property type="molecule type" value="Genomic_DNA"/>
</dbReference>